<name>A0ABQ2FBJ1_9MICO</name>
<protein>
    <submittedName>
        <fullName evidence="1">Uncharacterized protein</fullName>
    </submittedName>
</protein>
<keyword evidence="2" id="KW-1185">Reference proteome</keyword>
<reference evidence="2" key="1">
    <citation type="journal article" date="2019" name="Int. J. Syst. Evol. Microbiol.">
        <title>The Global Catalogue of Microorganisms (GCM) 10K type strain sequencing project: providing services to taxonomists for standard genome sequencing and annotation.</title>
        <authorList>
            <consortium name="The Broad Institute Genomics Platform"/>
            <consortium name="The Broad Institute Genome Sequencing Center for Infectious Disease"/>
            <person name="Wu L."/>
            <person name="Ma J."/>
        </authorList>
    </citation>
    <scope>NUCLEOTIDE SEQUENCE [LARGE SCALE GENOMIC DNA]</scope>
    <source>
        <strain evidence="2">CGMCC 1.5362</strain>
    </source>
</reference>
<dbReference type="EMBL" id="BMLB01000006">
    <property type="protein sequence ID" value="GGK78306.1"/>
    <property type="molecule type" value="Genomic_DNA"/>
</dbReference>
<evidence type="ECO:0000313" key="1">
    <source>
        <dbReference type="EMBL" id="GGK78306.1"/>
    </source>
</evidence>
<sequence length="55" mass="5977">MSLSVKGTLQLLVWGFVVFVIITAPDRASAFLQDAWDLVAPAFLNLGRFLGNLIA</sequence>
<accession>A0ABQ2FBJ1</accession>
<organism evidence="1 2">
    <name type="scientific">Ornithinimicrobium pekingense</name>
    <dbReference type="NCBI Taxonomy" id="384677"/>
    <lineage>
        <taxon>Bacteria</taxon>
        <taxon>Bacillati</taxon>
        <taxon>Actinomycetota</taxon>
        <taxon>Actinomycetes</taxon>
        <taxon>Micrococcales</taxon>
        <taxon>Ornithinimicrobiaceae</taxon>
        <taxon>Ornithinimicrobium</taxon>
    </lineage>
</organism>
<gene>
    <name evidence="1" type="ORF">GCM10011509_28540</name>
</gene>
<evidence type="ECO:0000313" key="2">
    <source>
        <dbReference type="Proteomes" id="UP000662111"/>
    </source>
</evidence>
<dbReference type="Proteomes" id="UP000662111">
    <property type="component" value="Unassembled WGS sequence"/>
</dbReference>
<comment type="caution">
    <text evidence="1">The sequence shown here is derived from an EMBL/GenBank/DDBJ whole genome shotgun (WGS) entry which is preliminary data.</text>
</comment>
<dbReference type="RefSeq" id="WP_022922122.1">
    <property type="nucleotide sequence ID" value="NZ_BMLB01000006.1"/>
</dbReference>
<proteinExistence type="predicted"/>